<evidence type="ECO:0000313" key="1">
    <source>
        <dbReference type="EMBL" id="PVJ00885.1"/>
    </source>
</evidence>
<reference evidence="1 2" key="1">
    <citation type="submission" date="2018-04" db="EMBL/GenBank/DDBJ databases">
        <title>Serotype diversity and antimicrobial resistance among Salmonella enterica isolated from patients at an equine referral hospital.</title>
        <authorList>
            <person name="Leon I.M."/>
            <person name="Lawhon S.D."/>
            <person name="Norman K.N."/>
            <person name="Threadgill D.S."/>
            <person name="Ohta N."/>
            <person name="Vinasco J."/>
            <person name="Scott H.M."/>
        </authorList>
    </citation>
    <scope>NUCLEOTIDE SEQUENCE [LARGE SCALE GENOMIC DNA]</scope>
    <source>
        <strain evidence="1 2">235</strain>
    </source>
</reference>
<name>A0A2T8TGU1_SALER</name>
<protein>
    <submittedName>
        <fullName evidence="1">Uncharacterized protein</fullName>
    </submittedName>
</protein>
<sequence>MQWLTVAMLSRPPTRSISRSISACFTLLIVKPHGRGGKLWVGARVALQRWFKNGNVPETRRRSQITRGIPFNQSLRRG</sequence>
<gene>
    <name evidence="1" type="ORF">C4860_01345</name>
</gene>
<accession>A0A2T8TGU1</accession>
<organism evidence="1 2">
    <name type="scientific">Salmonella enterica</name>
    <name type="common">Salmonella choleraesuis</name>
    <dbReference type="NCBI Taxonomy" id="28901"/>
    <lineage>
        <taxon>Bacteria</taxon>
        <taxon>Pseudomonadati</taxon>
        <taxon>Pseudomonadota</taxon>
        <taxon>Gammaproteobacteria</taxon>
        <taxon>Enterobacterales</taxon>
        <taxon>Enterobacteriaceae</taxon>
        <taxon>Salmonella</taxon>
    </lineage>
</organism>
<dbReference type="AlphaFoldDB" id="A0A2T8TGU1"/>
<comment type="caution">
    <text evidence="1">The sequence shown here is derived from an EMBL/GenBank/DDBJ whole genome shotgun (WGS) entry which is preliminary data.</text>
</comment>
<dbReference type="Proteomes" id="UP000245912">
    <property type="component" value="Unassembled WGS sequence"/>
</dbReference>
<dbReference type="EMBL" id="QDLQ01000001">
    <property type="protein sequence ID" value="PVJ00885.1"/>
    <property type="molecule type" value="Genomic_DNA"/>
</dbReference>
<proteinExistence type="predicted"/>
<evidence type="ECO:0000313" key="2">
    <source>
        <dbReference type="Proteomes" id="UP000245912"/>
    </source>
</evidence>